<dbReference type="STRING" id="1835254.CL55_00009650"/>
<dbReference type="PATRIC" id="fig|576611.7.peg.981"/>
<dbReference type="AlphaFoldDB" id="A0A0E3V194"/>
<dbReference type="InterPro" id="IPR042268">
    <property type="entry name" value="BamC_C"/>
</dbReference>
<reference evidence="1 2" key="1">
    <citation type="submission" date="2014-03" db="EMBL/GenBank/DDBJ databases">
        <title>Genome of Polynucleobacter strain MWH-MoK4.</title>
        <authorList>
            <person name="Hahn M.W."/>
        </authorList>
    </citation>
    <scope>NUCLEOTIDE SEQUENCE [LARGE SCALE GENOMIC DNA]</scope>
    <source>
        <strain evidence="1 2">MWH-MoK4</strain>
    </source>
</reference>
<dbReference type="Gene3D" id="3.30.310.170">
    <property type="entry name" value="Outer membrane protein assembly factor BamC"/>
    <property type="match status" value="1"/>
</dbReference>
<organism evidence="1 2">
    <name type="scientific">Polynucleobacter duraquae</name>
    <dbReference type="NCBI Taxonomy" id="1835254"/>
    <lineage>
        <taxon>Bacteria</taxon>
        <taxon>Pseudomonadati</taxon>
        <taxon>Pseudomonadota</taxon>
        <taxon>Betaproteobacteria</taxon>
        <taxon>Burkholderiales</taxon>
        <taxon>Burkholderiaceae</taxon>
        <taxon>Polynucleobacter</taxon>
    </lineage>
</organism>
<dbReference type="Proteomes" id="UP000061135">
    <property type="component" value="Chromosome"/>
</dbReference>
<keyword evidence="1" id="KW-0449">Lipoprotein</keyword>
<dbReference type="PROSITE" id="PS51257">
    <property type="entry name" value="PROKAR_LIPOPROTEIN"/>
    <property type="match status" value="1"/>
</dbReference>
<dbReference type="KEGG" id="pdq:CL55_00009650"/>
<name>A0A0E3V194_9BURK</name>
<accession>A0A0E3V194</accession>
<dbReference type="InterPro" id="IPR010653">
    <property type="entry name" value="NlpB/DapX"/>
</dbReference>
<sequence>MMNLMRPLRQHCATLLTLSLISVILIGCKSVTTNDTVDYKSAGAVRGPNLSYPPDLITAQADRRYIVQDGSATMSEYNAAVKKSVQTRKNVMTGIPGMRIARDGERRWLVVEKPAPELYPQIKDFWQENGFLLVIDSPSTGIMETDWAENRAKIAQDFIRSAIGGALDSIYDTGERDKYKTRLEASKPGETEIYITQRGAIEKCVTDSTTTACNSTVWTGRPNDPELEAVFLARLMERLGMTQEMAKAQVAAPLGPKTPKAKLVQEGVNTAYIQMASGFDRAWRDTGLALDRSNFTVEDRNRTNGVYYVRYVNPKDLGDTKGFFTKLFSSKDDSSLKAKKYLVVVKSTGDSSSSVYVQNADGKPENTAAGLQLLTLLTEQMAR</sequence>
<proteinExistence type="predicted"/>
<evidence type="ECO:0000313" key="1">
    <source>
        <dbReference type="EMBL" id="AKD25298.1"/>
    </source>
</evidence>
<dbReference type="HOGENOM" id="CLU_056157_0_0_4"/>
<protein>
    <submittedName>
        <fullName evidence="1">Lipoprotein</fullName>
    </submittedName>
</protein>
<dbReference type="Pfam" id="PF06804">
    <property type="entry name" value="Lipoprotein_18"/>
    <property type="match status" value="1"/>
</dbReference>
<dbReference type="EMBL" id="CP007501">
    <property type="protein sequence ID" value="AKD25298.1"/>
    <property type="molecule type" value="Genomic_DNA"/>
</dbReference>
<gene>
    <name evidence="1" type="ORF">CL55_00009650</name>
</gene>
<keyword evidence="2" id="KW-1185">Reference proteome</keyword>
<evidence type="ECO:0000313" key="2">
    <source>
        <dbReference type="Proteomes" id="UP000061135"/>
    </source>
</evidence>